<feature type="chain" id="PRO_5008886629" description="TonB-dependent receptor" evidence="1">
    <location>
        <begin position="20"/>
        <end position="199"/>
    </location>
</feature>
<dbReference type="AlphaFoldDB" id="A0A1C7GX79"/>
<evidence type="ECO:0008006" key="4">
    <source>
        <dbReference type="Google" id="ProtNLM"/>
    </source>
</evidence>
<dbReference type="EMBL" id="CP015401">
    <property type="protein sequence ID" value="ANU56933.1"/>
    <property type="molecule type" value="Genomic_DNA"/>
</dbReference>
<evidence type="ECO:0000313" key="3">
    <source>
        <dbReference type="Proteomes" id="UP000092631"/>
    </source>
</evidence>
<dbReference type="KEGG" id="bcae:A4V03_04545"/>
<name>A0A1C7GX79_9BACE</name>
<dbReference type="SUPFAM" id="SSF56935">
    <property type="entry name" value="Porins"/>
    <property type="match status" value="1"/>
</dbReference>
<evidence type="ECO:0000313" key="2">
    <source>
        <dbReference type="EMBL" id="ANU56933.1"/>
    </source>
</evidence>
<sequence>MNRLLAYMLFLIVAVSAVAQVNVSGTFVDKECNEPLSGASVIVKGADGKIKKYATLKGDGSFAMSVPIVDGCRLEVSMMSFAKKTIPLDSVSFPVTVYMEPGTTLLKEVTVKADRIREQGDTITYNVGSFAQHQDCSIGDVLKRMPGINVEQSGKIQYQGEDINMFYIEGSDLLGGKYGIATNGISHDDVGSVEVMENH</sequence>
<dbReference type="OrthoDB" id="603275at2"/>
<accession>A0A1C7GX79</accession>
<organism evidence="2 3">
    <name type="scientific">Bacteroides caecimuris</name>
    <dbReference type="NCBI Taxonomy" id="1796613"/>
    <lineage>
        <taxon>Bacteria</taxon>
        <taxon>Pseudomonadati</taxon>
        <taxon>Bacteroidota</taxon>
        <taxon>Bacteroidia</taxon>
        <taxon>Bacteroidales</taxon>
        <taxon>Bacteroidaceae</taxon>
        <taxon>Bacteroides</taxon>
    </lineage>
</organism>
<dbReference type="RefSeq" id="WP_065538121.1">
    <property type="nucleotide sequence ID" value="NZ_CARILY010000030.1"/>
</dbReference>
<protein>
    <recommendedName>
        <fullName evidence="4">TonB-dependent receptor</fullName>
    </recommendedName>
</protein>
<reference evidence="3" key="1">
    <citation type="submission" date="2016-04" db="EMBL/GenBank/DDBJ databases">
        <title>Complete Genome Sequences of Twelve Strains of a Stable Defined Moderately Diverse Mouse Microbiota 2 (sDMDMm2).</title>
        <authorList>
            <person name="Uchimura Y."/>
            <person name="Wyss M."/>
            <person name="Brugiroux S."/>
            <person name="Limenitakis J.P."/>
            <person name="Stecher B."/>
            <person name="McCoy K.D."/>
            <person name="Macpherson A.J."/>
        </authorList>
    </citation>
    <scope>NUCLEOTIDE SEQUENCE [LARGE SCALE GENOMIC DNA]</scope>
    <source>
        <strain evidence="3">I48</strain>
    </source>
</reference>
<evidence type="ECO:0000256" key="1">
    <source>
        <dbReference type="SAM" id="SignalP"/>
    </source>
</evidence>
<keyword evidence="3" id="KW-1185">Reference proteome</keyword>
<proteinExistence type="predicted"/>
<keyword evidence="1" id="KW-0732">Signal</keyword>
<dbReference type="InterPro" id="IPR008969">
    <property type="entry name" value="CarboxyPept-like_regulatory"/>
</dbReference>
<feature type="signal peptide" evidence="1">
    <location>
        <begin position="1"/>
        <end position="19"/>
    </location>
</feature>
<dbReference type="Proteomes" id="UP000092631">
    <property type="component" value="Chromosome"/>
</dbReference>
<dbReference type="SUPFAM" id="SSF49464">
    <property type="entry name" value="Carboxypeptidase regulatory domain-like"/>
    <property type="match status" value="1"/>
</dbReference>
<gene>
    <name evidence="2" type="ORF">A4V03_04545</name>
</gene>